<dbReference type="Pfam" id="PF00096">
    <property type="entry name" value="zf-C2H2"/>
    <property type="match status" value="3"/>
</dbReference>
<dbReference type="STRING" id="407821.A0A087T3E3"/>
<keyword evidence="2" id="KW-0479">Metal-binding</keyword>
<evidence type="ECO:0000256" key="7">
    <source>
        <dbReference type="PROSITE-ProRule" id="PRU00042"/>
    </source>
</evidence>
<dbReference type="SUPFAM" id="SSF57667">
    <property type="entry name" value="beta-beta-alpha zinc fingers"/>
    <property type="match status" value="2"/>
</dbReference>
<feature type="domain" description="C2H2-type" evidence="9">
    <location>
        <begin position="293"/>
        <end position="315"/>
    </location>
</feature>
<dbReference type="FunFam" id="3.30.160.60:FF:000018">
    <property type="entry name" value="Krueppel-like factor 15"/>
    <property type="match status" value="1"/>
</dbReference>
<evidence type="ECO:0000313" key="11">
    <source>
        <dbReference type="Proteomes" id="UP000054359"/>
    </source>
</evidence>
<dbReference type="PROSITE" id="PS50157">
    <property type="entry name" value="ZINC_FINGER_C2H2_2"/>
    <property type="match status" value="3"/>
</dbReference>
<dbReference type="FunFam" id="3.30.160.60:FF:000624">
    <property type="entry name" value="zinc finger protein 697"/>
    <property type="match status" value="1"/>
</dbReference>
<dbReference type="PANTHER" id="PTHR23235">
    <property type="entry name" value="KRUEPPEL-LIKE TRANSCRIPTION FACTOR"/>
    <property type="match status" value="1"/>
</dbReference>
<feature type="domain" description="C2H2-type" evidence="9">
    <location>
        <begin position="233"/>
        <end position="262"/>
    </location>
</feature>
<evidence type="ECO:0000256" key="3">
    <source>
        <dbReference type="ARBA" id="ARBA00022737"/>
    </source>
</evidence>
<dbReference type="GO" id="GO:0000981">
    <property type="term" value="F:DNA-binding transcription factor activity, RNA polymerase II-specific"/>
    <property type="evidence" value="ECO:0007669"/>
    <property type="project" value="TreeGrafter"/>
</dbReference>
<gene>
    <name evidence="10" type="ORF">X975_06394</name>
</gene>
<evidence type="ECO:0000256" key="6">
    <source>
        <dbReference type="ARBA" id="ARBA00023242"/>
    </source>
</evidence>
<proteinExistence type="predicted"/>
<evidence type="ECO:0000256" key="8">
    <source>
        <dbReference type="SAM" id="MobiDB-lite"/>
    </source>
</evidence>
<evidence type="ECO:0000256" key="1">
    <source>
        <dbReference type="ARBA" id="ARBA00004123"/>
    </source>
</evidence>
<comment type="subcellular location">
    <subcellularLocation>
        <location evidence="1">Nucleus</location>
    </subcellularLocation>
</comment>
<dbReference type="OrthoDB" id="6423814at2759"/>
<protein>
    <submittedName>
        <fullName evidence="10">Krueppel-like factor 5</fullName>
    </submittedName>
</protein>
<feature type="region of interest" description="Disordered" evidence="8">
    <location>
        <begin position="1"/>
        <end position="21"/>
    </location>
</feature>
<feature type="domain" description="C2H2-type" evidence="9">
    <location>
        <begin position="263"/>
        <end position="292"/>
    </location>
</feature>
<evidence type="ECO:0000256" key="2">
    <source>
        <dbReference type="ARBA" id="ARBA00022723"/>
    </source>
</evidence>
<dbReference type="Gene3D" id="3.30.160.60">
    <property type="entry name" value="Classic Zinc Finger"/>
    <property type="match status" value="3"/>
</dbReference>
<keyword evidence="3" id="KW-0677">Repeat</keyword>
<keyword evidence="6" id="KW-0539">Nucleus</keyword>
<keyword evidence="11" id="KW-1185">Reference proteome</keyword>
<dbReference type="InterPro" id="IPR013087">
    <property type="entry name" value="Znf_C2H2_type"/>
</dbReference>
<evidence type="ECO:0000256" key="5">
    <source>
        <dbReference type="ARBA" id="ARBA00022833"/>
    </source>
</evidence>
<feature type="compositionally biased region" description="Polar residues" evidence="8">
    <location>
        <begin position="174"/>
        <end position="186"/>
    </location>
</feature>
<dbReference type="PROSITE" id="PS00028">
    <property type="entry name" value="ZINC_FINGER_C2H2_1"/>
    <property type="match status" value="3"/>
</dbReference>
<dbReference type="Proteomes" id="UP000054359">
    <property type="component" value="Unassembled WGS sequence"/>
</dbReference>
<name>A0A087T3E3_STEMI</name>
<dbReference type="GO" id="GO:0008270">
    <property type="term" value="F:zinc ion binding"/>
    <property type="evidence" value="ECO:0007669"/>
    <property type="project" value="UniProtKB-KW"/>
</dbReference>
<feature type="region of interest" description="Disordered" evidence="8">
    <location>
        <begin position="168"/>
        <end position="223"/>
    </location>
</feature>
<keyword evidence="5" id="KW-0862">Zinc</keyword>
<dbReference type="EMBL" id="KK113231">
    <property type="protein sequence ID" value="KFM59632.1"/>
    <property type="molecule type" value="Genomic_DNA"/>
</dbReference>
<dbReference type="FunFam" id="3.30.160.60:FF:000021">
    <property type="entry name" value="Basic krueppel-like factor 3"/>
    <property type="match status" value="1"/>
</dbReference>
<feature type="non-terminal residue" evidence="10">
    <location>
        <position position="320"/>
    </location>
</feature>
<dbReference type="InterPro" id="IPR036236">
    <property type="entry name" value="Znf_C2H2_sf"/>
</dbReference>
<dbReference type="SMART" id="SM00355">
    <property type="entry name" value="ZnF_C2H2"/>
    <property type="match status" value="3"/>
</dbReference>
<dbReference type="AlphaFoldDB" id="A0A087T3E3"/>
<dbReference type="PANTHER" id="PTHR23235:SF166">
    <property type="entry name" value="DENDRITIC ARBOR REDUCTION PROTEIN 1"/>
    <property type="match status" value="1"/>
</dbReference>
<organism evidence="10 11">
    <name type="scientific">Stegodyphus mimosarum</name>
    <name type="common">African social velvet spider</name>
    <dbReference type="NCBI Taxonomy" id="407821"/>
    <lineage>
        <taxon>Eukaryota</taxon>
        <taxon>Metazoa</taxon>
        <taxon>Ecdysozoa</taxon>
        <taxon>Arthropoda</taxon>
        <taxon>Chelicerata</taxon>
        <taxon>Arachnida</taxon>
        <taxon>Araneae</taxon>
        <taxon>Araneomorphae</taxon>
        <taxon>Entelegynae</taxon>
        <taxon>Eresoidea</taxon>
        <taxon>Eresidae</taxon>
        <taxon>Stegodyphus</taxon>
    </lineage>
</organism>
<feature type="compositionally biased region" description="Polar residues" evidence="8">
    <location>
        <begin position="1"/>
        <end position="14"/>
    </location>
</feature>
<feature type="compositionally biased region" description="Low complexity" evidence="8">
    <location>
        <begin position="196"/>
        <end position="207"/>
    </location>
</feature>
<reference evidence="10 11" key="1">
    <citation type="submission" date="2013-11" db="EMBL/GenBank/DDBJ databases">
        <title>Genome sequencing of Stegodyphus mimosarum.</title>
        <authorList>
            <person name="Bechsgaard J."/>
        </authorList>
    </citation>
    <scope>NUCLEOTIDE SEQUENCE [LARGE SCALE GENOMIC DNA]</scope>
</reference>
<dbReference type="GO" id="GO:0005634">
    <property type="term" value="C:nucleus"/>
    <property type="evidence" value="ECO:0007669"/>
    <property type="project" value="UniProtKB-SubCell"/>
</dbReference>
<accession>A0A087T3E3</accession>
<evidence type="ECO:0000259" key="9">
    <source>
        <dbReference type="PROSITE" id="PS50157"/>
    </source>
</evidence>
<evidence type="ECO:0000256" key="4">
    <source>
        <dbReference type="ARBA" id="ARBA00022771"/>
    </source>
</evidence>
<dbReference type="GO" id="GO:0000978">
    <property type="term" value="F:RNA polymerase II cis-regulatory region sequence-specific DNA binding"/>
    <property type="evidence" value="ECO:0007669"/>
    <property type="project" value="TreeGrafter"/>
</dbReference>
<keyword evidence="4 7" id="KW-0863">Zinc-finger</keyword>
<evidence type="ECO:0000313" key="10">
    <source>
        <dbReference type="EMBL" id="KFM59632.1"/>
    </source>
</evidence>
<dbReference type="OMA" id="ANTVEFM"/>
<sequence length="320" mass="36123">MKTDHSNTVNQNATAAVGLTHQPSTAYNNSCRAKTMRENVPSNLINHQEDIFTKSALTVPGSIISFSDMSESPDLPGLFDSITPPYQSPVPCTVKNERTVLDSCSFPSTQEFTSLLDVSLPDQVIVKREANVENKLSHYQSNMPLSSVQPMQNTYMGHFAMSRLIMPLTPPSSEPGSDSVDSITVRTTPPPPYGTSPPSNLLPSLPELSEEHQPVRTPYNRRNNPELEKRRTHRCVFPGCTKVYTKSSHLKAHQRIHTGEKPYRCSWDKCDWRFARSDELTRHFRKHTGAKPFKCKVCDRSFARSDHLALHMKRHLPKIK</sequence>